<gene>
    <name evidence="1" type="ORF">BSAL_63065</name>
</gene>
<evidence type="ECO:0000313" key="1">
    <source>
        <dbReference type="EMBL" id="CUF50163.1"/>
    </source>
</evidence>
<dbReference type="VEuPathDB" id="TriTrypDB:BSAL_63065"/>
<dbReference type="AlphaFoldDB" id="A0A0S4ISB9"/>
<evidence type="ECO:0000313" key="2">
    <source>
        <dbReference type="Proteomes" id="UP000051952"/>
    </source>
</evidence>
<reference evidence="2" key="1">
    <citation type="submission" date="2015-09" db="EMBL/GenBank/DDBJ databases">
        <authorList>
            <consortium name="Pathogen Informatics"/>
        </authorList>
    </citation>
    <scope>NUCLEOTIDE SEQUENCE [LARGE SCALE GENOMIC DNA]</scope>
    <source>
        <strain evidence="2">Lake Konstanz</strain>
    </source>
</reference>
<protein>
    <submittedName>
        <fullName evidence="1">Uncharacterized protein</fullName>
    </submittedName>
</protein>
<keyword evidence="2" id="KW-1185">Reference proteome</keyword>
<organism evidence="1 2">
    <name type="scientific">Bodo saltans</name>
    <name type="common">Flagellated protozoan</name>
    <dbReference type="NCBI Taxonomy" id="75058"/>
    <lineage>
        <taxon>Eukaryota</taxon>
        <taxon>Discoba</taxon>
        <taxon>Euglenozoa</taxon>
        <taxon>Kinetoplastea</taxon>
        <taxon>Metakinetoplastina</taxon>
        <taxon>Eubodonida</taxon>
        <taxon>Bodonidae</taxon>
        <taxon>Bodo</taxon>
    </lineage>
</organism>
<dbReference type="Proteomes" id="UP000051952">
    <property type="component" value="Unassembled WGS sequence"/>
</dbReference>
<sequence length="148" mass="15920">MLSGASMLRLLVDAIDIARACRRHLMILLIGPGTDSECCTTQHQLSVLDDDGDVESLRQSPVVLQVDDYDGDNMSFTVDDECEKVISPAVEEGTHTLLEEITSGVITAREGAAVHNVNDLMLFYMGDAIIIGEDIPNRCPGDGVGSDV</sequence>
<name>A0A0S4ISB9_BODSA</name>
<proteinExistence type="predicted"/>
<dbReference type="EMBL" id="CYKH01000340">
    <property type="protein sequence ID" value="CUF50163.1"/>
    <property type="molecule type" value="Genomic_DNA"/>
</dbReference>
<accession>A0A0S4ISB9</accession>